<dbReference type="Proteomes" id="UP000185944">
    <property type="component" value="Unassembled WGS sequence"/>
</dbReference>
<reference evidence="8 9" key="1">
    <citation type="submission" date="2016-02" db="EMBL/GenBank/DDBJ databases">
        <title>Discovery of a natural microsporidian pathogen with a broad tissue tropism in Caenorhabditis elegans.</title>
        <authorList>
            <person name="Luallen R.J."/>
            <person name="Reinke A.W."/>
            <person name="Tong L."/>
            <person name="Botts M.R."/>
            <person name="Felix M.-A."/>
            <person name="Troemel E.R."/>
        </authorList>
    </citation>
    <scope>NUCLEOTIDE SEQUENCE [LARGE SCALE GENOMIC DNA]</scope>
    <source>
        <strain evidence="8 9">JUm2807</strain>
    </source>
</reference>
<keyword evidence="9" id="KW-1185">Reference proteome</keyword>
<dbReference type="GO" id="GO:0008270">
    <property type="term" value="F:zinc ion binding"/>
    <property type="evidence" value="ECO:0007669"/>
    <property type="project" value="UniProtKB-KW"/>
</dbReference>
<dbReference type="RefSeq" id="XP_067545070.1">
    <property type="nucleotide sequence ID" value="XM_067689340.1"/>
</dbReference>
<dbReference type="PROSITE" id="PS50089">
    <property type="entry name" value="ZF_RING_2"/>
    <property type="match status" value="1"/>
</dbReference>
<evidence type="ECO:0000256" key="6">
    <source>
        <dbReference type="SAM" id="SignalP"/>
    </source>
</evidence>
<dbReference type="SMART" id="SM00184">
    <property type="entry name" value="RING"/>
    <property type="match status" value="1"/>
</dbReference>
<dbReference type="InterPro" id="IPR017907">
    <property type="entry name" value="Znf_RING_CS"/>
</dbReference>
<keyword evidence="6" id="KW-0732">Signal</keyword>
<keyword evidence="1" id="KW-0479">Metal-binding</keyword>
<dbReference type="AlphaFoldDB" id="A0A177EHE8"/>
<feature type="chain" id="PRO_5008060391" description="RING-type domain-containing protein" evidence="6">
    <location>
        <begin position="36"/>
        <end position="645"/>
    </location>
</feature>
<dbReference type="InterPro" id="IPR013083">
    <property type="entry name" value="Znf_RING/FYVE/PHD"/>
</dbReference>
<dbReference type="OrthoDB" id="6270329at2759"/>
<protein>
    <recommendedName>
        <fullName evidence="7">RING-type domain-containing protein</fullName>
    </recommendedName>
</protein>
<proteinExistence type="predicted"/>
<dbReference type="SUPFAM" id="SSF57850">
    <property type="entry name" value="RING/U-box"/>
    <property type="match status" value="1"/>
</dbReference>
<feature type="compositionally biased region" description="Polar residues" evidence="5">
    <location>
        <begin position="635"/>
        <end position="645"/>
    </location>
</feature>
<dbReference type="PROSITE" id="PS00518">
    <property type="entry name" value="ZF_RING_1"/>
    <property type="match status" value="1"/>
</dbReference>
<gene>
    <name evidence="8" type="ORF">NEDG_01922</name>
</gene>
<dbReference type="Gene3D" id="3.30.40.10">
    <property type="entry name" value="Zinc/RING finger domain, C3HC4 (zinc finger)"/>
    <property type="match status" value="1"/>
</dbReference>
<evidence type="ECO:0000313" key="9">
    <source>
        <dbReference type="Proteomes" id="UP000185944"/>
    </source>
</evidence>
<feature type="domain" description="RING-type" evidence="7">
    <location>
        <begin position="510"/>
        <end position="565"/>
    </location>
</feature>
<dbReference type="VEuPathDB" id="MicrosporidiaDB:NEDG_01922"/>
<sequence length="645" mass="72961">MNKETQIGVHGRKKQMGMGIGLGLAVFLLLGALQAASEENAIDMTVNHGLSARLTQTLLVKREDEVPVLCTTMNVYKLIRFLSKSNPELVQHLGCQDLGQLEEHLTTVACINIDLDKYSADELGGPILNLFHIPLQKIHIFTSSGKKSIPYLLDTGKKFIYGMASICNLKAEMLKITGLVRVSFSMSAPLPRKHVTLTNLVFDGVSEHVIAFVTVSFICSMRTHLTITRSKILSLSCLDRFRVHAPLPAKQVFSLTLDNLPKLADFRSTLFKSTRLIGFLNYLTFNDVGNGHFGLEANRLHTLFYFMAVVPIRHLTLPMSIFKLIWNDMEYSLFRRMNAWFLYIEDIEDPEIDTNLQFYTYDTFYNPKTFELALSFKPTANLTATGVNQLLEWVGLGFIHVENIDIYPNTAKSLLPTIQAKKDWTFVADRLKSLRVEGREAKLTHTWKEDKRVAELPDLTQPPYNERMIYFIPITSYKDWASGKLCDSLTPPAARILPKNNYDQAASFRCPVCLVEENDWEKEREASLVCMFECGHCVCAVCLDKLFGAPEHTTNPYYVKCPLCRVDATPKSVALLTKKTNKKMRLIGTTIASYNLRKYYVKQYLSMEFEGVVRPSLKRKRESNGTRPRRGGGNSKTLPGTSSTG</sequence>
<dbReference type="EMBL" id="LTDL01000016">
    <property type="protein sequence ID" value="OAG31395.1"/>
    <property type="molecule type" value="Genomic_DNA"/>
</dbReference>
<keyword evidence="2 4" id="KW-0863">Zinc-finger</keyword>
<evidence type="ECO:0000256" key="1">
    <source>
        <dbReference type="ARBA" id="ARBA00022723"/>
    </source>
</evidence>
<evidence type="ECO:0000256" key="2">
    <source>
        <dbReference type="ARBA" id="ARBA00022771"/>
    </source>
</evidence>
<evidence type="ECO:0000256" key="4">
    <source>
        <dbReference type="PROSITE-ProRule" id="PRU00175"/>
    </source>
</evidence>
<name>A0A177EHE8_9MICR</name>
<evidence type="ECO:0000259" key="7">
    <source>
        <dbReference type="PROSITE" id="PS50089"/>
    </source>
</evidence>
<evidence type="ECO:0000256" key="5">
    <source>
        <dbReference type="SAM" id="MobiDB-lite"/>
    </source>
</evidence>
<evidence type="ECO:0000313" key="8">
    <source>
        <dbReference type="EMBL" id="OAG31395.1"/>
    </source>
</evidence>
<feature type="region of interest" description="Disordered" evidence="5">
    <location>
        <begin position="617"/>
        <end position="645"/>
    </location>
</feature>
<evidence type="ECO:0000256" key="3">
    <source>
        <dbReference type="ARBA" id="ARBA00022833"/>
    </source>
</evidence>
<keyword evidence="3" id="KW-0862">Zinc</keyword>
<feature type="signal peptide" evidence="6">
    <location>
        <begin position="1"/>
        <end position="35"/>
    </location>
</feature>
<accession>A0A177EHE8</accession>
<organism evidence="8 9">
    <name type="scientific">Nematocida displodere</name>
    <dbReference type="NCBI Taxonomy" id="1805483"/>
    <lineage>
        <taxon>Eukaryota</taxon>
        <taxon>Fungi</taxon>
        <taxon>Fungi incertae sedis</taxon>
        <taxon>Microsporidia</taxon>
        <taxon>Nematocida</taxon>
    </lineage>
</organism>
<comment type="caution">
    <text evidence="8">The sequence shown here is derived from an EMBL/GenBank/DDBJ whole genome shotgun (WGS) entry which is preliminary data.</text>
</comment>
<dbReference type="GeneID" id="93648272"/>
<dbReference type="InterPro" id="IPR001841">
    <property type="entry name" value="Znf_RING"/>
</dbReference>